<dbReference type="PANTHER" id="PTHR10083:SF328">
    <property type="entry name" value="TISSUE FACTOR PATHWAY INHIBITOR"/>
    <property type="match status" value="1"/>
</dbReference>
<dbReference type="AlphaFoldDB" id="A0A3P8CDK5"/>
<keyword evidence="2" id="KW-0722">Serine protease inhibitor</keyword>
<dbReference type="GO" id="GO:0005615">
    <property type="term" value="C:extracellular space"/>
    <property type="evidence" value="ECO:0007669"/>
    <property type="project" value="TreeGrafter"/>
</dbReference>
<reference evidence="7" key="2">
    <citation type="submission" date="2019-09" db="UniProtKB">
        <authorList>
            <consortium name="WormBaseParasite"/>
        </authorList>
    </citation>
    <scope>IDENTIFICATION</scope>
</reference>
<dbReference type="InterPro" id="IPR050098">
    <property type="entry name" value="TFPI/VKTCI-like"/>
</dbReference>
<gene>
    <name evidence="5" type="ORF">HPBE_LOCUS19742</name>
</gene>
<dbReference type="PROSITE" id="PS00280">
    <property type="entry name" value="BPTI_KUNITZ_1"/>
    <property type="match status" value="2"/>
</dbReference>
<dbReference type="PRINTS" id="PR00759">
    <property type="entry name" value="BASICPTASE"/>
</dbReference>
<keyword evidence="6" id="KW-1185">Reference proteome</keyword>
<evidence type="ECO:0000259" key="4">
    <source>
        <dbReference type="PROSITE" id="PS50279"/>
    </source>
</evidence>
<proteinExistence type="predicted"/>
<evidence type="ECO:0000256" key="3">
    <source>
        <dbReference type="ARBA" id="ARBA00023157"/>
    </source>
</evidence>
<dbReference type="WBParaSite" id="HPBE_0001974301-mRNA-1">
    <property type="protein sequence ID" value="HPBE_0001974301-mRNA-1"/>
    <property type="gene ID" value="HPBE_0001974301"/>
</dbReference>
<keyword evidence="3" id="KW-1015">Disulfide bond</keyword>
<evidence type="ECO:0000313" key="7">
    <source>
        <dbReference type="WBParaSite" id="HPBE_0001974301-mRNA-1"/>
    </source>
</evidence>
<dbReference type="GO" id="GO:0004867">
    <property type="term" value="F:serine-type endopeptidase inhibitor activity"/>
    <property type="evidence" value="ECO:0007669"/>
    <property type="project" value="UniProtKB-KW"/>
</dbReference>
<dbReference type="Proteomes" id="UP000050761">
    <property type="component" value="Unassembled WGS sequence"/>
</dbReference>
<keyword evidence="1" id="KW-0646">Protease inhibitor</keyword>
<accession>A0A3P8CDK5</accession>
<dbReference type="PANTHER" id="PTHR10083">
    <property type="entry name" value="KUNITZ-TYPE PROTEASE INHIBITOR-RELATED"/>
    <property type="match status" value="1"/>
</dbReference>
<dbReference type="SMART" id="SM00131">
    <property type="entry name" value="KU"/>
    <property type="match status" value="2"/>
</dbReference>
<dbReference type="SUPFAM" id="SSF57362">
    <property type="entry name" value="BPTI-like"/>
    <property type="match status" value="2"/>
</dbReference>
<sequence length="136" mass="15198">MQGETTVLMEHCAGACTRINPPRFGWDTEKGKCVKFEYGGCQGNDNNFETRQACKEACKKRMRSTPAPQPSETTVPPKSKEVCQLPLEKGPCRAIIQRFGYDAETGDCVKFEYGGCAGNENNFETRKECRKTCVKN</sequence>
<feature type="domain" description="BPTI/Kunitz inhibitor" evidence="4">
    <location>
        <begin position="83"/>
        <end position="133"/>
    </location>
</feature>
<dbReference type="EMBL" id="UZAH01031588">
    <property type="protein sequence ID" value="VDP16485.1"/>
    <property type="molecule type" value="Genomic_DNA"/>
</dbReference>
<evidence type="ECO:0000313" key="6">
    <source>
        <dbReference type="Proteomes" id="UP000050761"/>
    </source>
</evidence>
<dbReference type="OrthoDB" id="4473401at2759"/>
<dbReference type="CDD" id="cd00109">
    <property type="entry name" value="Kunitz-type"/>
    <property type="match status" value="2"/>
</dbReference>
<organism evidence="5">
    <name type="scientific">Heligmosomoides polygyrus</name>
    <name type="common">Parasitic roundworm</name>
    <dbReference type="NCBI Taxonomy" id="6339"/>
    <lineage>
        <taxon>Eukaryota</taxon>
        <taxon>Metazoa</taxon>
        <taxon>Ecdysozoa</taxon>
        <taxon>Nematoda</taxon>
        <taxon>Chromadorea</taxon>
        <taxon>Rhabditida</taxon>
        <taxon>Rhabditina</taxon>
        <taxon>Rhabditomorpha</taxon>
        <taxon>Strongyloidea</taxon>
        <taxon>Heligmosomidae</taxon>
        <taxon>Heligmosomoides</taxon>
    </lineage>
</organism>
<dbReference type="InterPro" id="IPR002223">
    <property type="entry name" value="Kunitz_BPTI"/>
</dbReference>
<feature type="domain" description="BPTI/Kunitz inhibitor" evidence="4">
    <location>
        <begin position="7"/>
        <end position="58"/>
    </location>
</feature>
<dbReference type="PROSITE" id="PS50279">
    <property type="entry name" value="BPTI_KUNITZ_2"/>
    <property type="match status" value="2"/>
</dbReference>
<protein>
    <submittedName>
        <fullName evidence="7">Kunitz/Bovine pancreatic trypsin inhibitor domain protein</fullName>
    </submittedName>
</protein>
<dbReference type="Pfam" id="PF00014">
    <property type="entry name" value="Kunitz_BPTI"/>
    <property type="match status" value="2"/>
</dbReference>
<name>A0A3P8CDK5_HELPZ</name>
<dbReference type="InterPro" id="IPR036880">
    <property type="entry name" value="Kunitz_BPTI_sf"/>
</dbReference>
<dbReference type="InterPro" id="IPR020901">
    <property type="entry name" value="Prtase_inh_Kunz-CS"/>
</dbReference>
<dbReference type="Gene3D" id="4.10.410.10">
    <property type="entry name" value="Pancreatic trypsin inhibitor Kunitz domain"/>
    <property type="match status" value="2"/>
</dbReference>
<dbReference type="FunFam" id="4.10.410.10:FF:000004">
    <property type="entry name" value="Tissue factor pathway inhibitor"/>
    <property type="match status" value="1"/>
</dbReference>
<evidence type="ECO:0000313" key="5">
    <source>
        <dbReference type="EMBL" id="VDP16485.1"/>
    </source>
</evidence>
<evidence type="ECO:0000256" key="2">
    <source>
        <dbReference type="ARBA" id="ARBA00022900"/>
    </source>
</evidence>
<reference evidence="5 6" key="1">
    <citation type="submission" date="2018-11" db="EMBL/GenBank/DDBJ databases">
        <authorList>
            <consortium name="Pathogen Informatics"/>
        </authorList>
    </citation>
    <scope>NUCLEOTIDE SEQUENCE [LARGE SCALE GENOMIC DNA]</scope>
</reference>
<evidence type="ECO:0000256" key="1">
    <source>
        <dbReference type="ARBA" id="ARBA00022690"/>
    </source>
</evidence>